<accession>A0A975SZT8</accession>
<dbReference type="EMBL" id="CP077062">
    <property type="protein sequence ID" value="QWZ08984.1"/>
    <property type="molecule type" value="Genomic_DNA"/>
</dbReference>
<evidence type="ECO:0000313" key="2">
    <source>
        <dbReference type="Proteomes" id="UP000683575"/>
    </source>
</evidence>
<dbReference type="RefSeq" id="WP_216940830.1">
    <property type="nucleotide sequence ID" value="NZ_CP077062.1"/>
</dbReference>
<keyword evidence="2" id="KW-1185">Reference proteome</keyword>
<dbReference type="Proteomes" id="UP000683575">
    <property type="component" value="Chromosome"/>
</dbReference>
<gene>
    <name evidence="1" type="ORF">KRR39_03900</name>
</gene>
<dbReference type="KEGG" id="nps:KRR39_03900"/>
<sequence length="104" mass="12587">MEQRRLAAGDRRPDPTPLEPLSQIWMREDARSPWRDEVTWVADDGVRYQRPEVSLLFKTKQHRVKDRIDLDGVWPLLDDERRAWLRESLRRLHPEHPWQARLDA</sequence>
<dbReference type="AlphaFoldDB" id="A0A975SZT8"/>
<reference evidence="1" key="1">
    <citation type="submission" date="2021-06" db="EMBL/GenBank/DDBJ databases">
        <title>Complete genome sequence of Nocardioides sp. G188.</title>
        <authorList>
            <person name="Im W.-T."/>
        </authorList>
    </citation>
    <scope>NUCLEOTIDE SEQUENCE</scope>
    <source>
        <strain evidence="1">G188</strain>
    </source>
</reference>
<proteinExistence type="predicted"/>
<organism evidence="1 2">
    <name type="scientific">Nocardioides panacis</name>
    <dbReference type="NCBI Taxonomy" id="2849501"/>
    <lineage>
        <taxon>Bacteria</taxon>
        <taxon>Bacillati</taxon>
        <taxon>Actinomycetota</taxon>
        <taxon>Actinomycetes</taxon>
        <taxon>Propionibacteriales</taxon>
        <taxon>Nocardioidaceae</taxon>
        <taxon>Nocardioides</taxon>
    </lineage>
</organism>
<evidence type="ECO:0000313" key="1">
    <source>
        <dbReference type="EMBL" id="QWZ08984.1"/>
    </source>
</evidence>
<name>A0A975SZT8_9ACTN</name>
<protein>
    <submittedName>
        <fullName evidence="1">Uncharacterized protein</fullName>
    </submittedName>
</protein>